<proteinExistence type="predicted"/>
<evidence type="ECO:0000259" key="2">
    <source>
        <dbReference type="PROSITE" id="PS50110"/>
    </source>
</evidence>
<evidence type="ECO:0000313" key="5">
    <source>
        <dbReference type="Proteomes" id="UP000468650"/>
    </source>
</evidence>
<feature type="modified residue" description="4-aspartylphosphate" evidence="1">
    <location>
        <position position="56"/>
    </location>
</feature>
<dbReference type="Gene3D" id="3.40.50.2300">
    <property type="match status" value="1"/>
</dbReference>
<dbReference type="InterPro" id="IPR007492">
    <property type="entry name" value="LytTR_DNA-bd_dom"/>
</dbReference>
<dbReference type="GO" id="GO:0000156">
    <property type="term" value="F:phosphorelay response regulator activity"/>
    <property type="evidence" value="ECO:0007669"/>
    <property type="project" value="InterPro"/>
</dbReference>
<dbReference type="PANTHER" id="PTHR37299">
    <property type="entry name" value="TRANSCRIPTIONAL REGULATOR-RELATED"/>
    <property type="match status" value="1"/>
</dbReference>
<keyword evidence="1" id="KW-0597">Phosphoprotein</keyword>
<dbReference type="EMBL" id="WBVO01000001">
    <property type="protein sequence ID" value="KAB2814872.1"/>
    <property type="molecule type" value="Genomic_DNA"/>
</dbReference>
<organism evidence="4 5">
    <name type="scientific">Phaeocystidibacter luteus</name>
    <dbReference type="NCBI Taxonomy" id="911197"/>
    <lineage>
        <taxon>Bacteria</taxon>
        <taxon>Pseudomonadati</taxon>
        <taxon>Bacteroidota</taxon>
        <taxon>Flavobacteriia</taxon>
        <taxon>Flavobacteriales</taxon>
        <taxon>Phaeocystidibacteraceae</taxon>
        <taxon>Phaeocystidibacter</taxon>
    </lineage>
</organism>
<dbReference type="OrthoDB" id="2962330at2"/>
<dbReference type="PANTHER" id="PTHR37299:SF1">
    <property type="entry name" value="STAGE 0 SPORULATION PROTEIN A HOMOLOG"/>
    <property type="match status" value="1"/>
</dbReference>
<evidence type="ECO:0000313" key="4">
    <source>
        <dbReference type="EMBL" id="KAB2814872.1"/>
    </source>
</evidence>
<dbReference type="SUPFAM" id="SSF52172">
    <property type="entry name" value="CheY-like"/>
    <property type="match status" value="1"/>
</dbReference>
<dbReference type="Gene3D" id="2.40.50.1020">
    <property type="entry name" value="LytTr DNA-binding domain"/>
    <property type="match status" value="1"/>
</dbReference>
<dbReference type="PROSITE" id="PS50110">
    <property type="entry name" value="RESPONSE_REGULATORY"/>
    <property type="match status" value="1"/>
</dbReference>
<dbReference type="Pfam" id="PF00072">
    <property type="entry name" value="Response_reg"/>
    <property type="match status" value="1"/>
</dbReference>
<accession>A0A6N6RMU8</accession>
<feature type="domain" description="HTH LytTR-type" evidence="3">
    <location>
        <begin position="130"/>
        <end position="228"/>
    </location>
</feature>
<protein>
    <submittedName>
        <fullName evidence="4">Response regulator transcription factor</fullName>
    </submittedName>
</protein>
<reference evidence="4 5" key="1">
    <citation type="submission" date="2019-09" db="EMBL/GenBank/DDBJ databases">
        <title>Genomes of family Cryomorphaceae.</title>
        <authorList>
            <person name="Bowman J.P."/>
        </authorList>
    </citation>
    <scope>NUCLEOTIDE SEQUENCE [LARGE SCALE GENOMIC DNA]</scope>
    <source>
        <strain evidence="4 5">LMG 25704</strain>
    </source>
</reference>
<dbReference type="SMART" id="SM00448">
    <property type="entry name" value="REC"/>
    <property type="match status" value="1"/>
</dbReference>
<comment type="caution">
    <text evidence="4">The sequence shown here is derived from an EMBL/GenBank/DDBJ whole genome shotgun (WGS) entry which is preliminary data.</text>
</comment>
<name>A0A6N6RMU8_9FLAO</name>
<dbReference type="Pfam" id="PF04397">
    <property type="entry name" value="LytTR"/>
    <property type="match status" value="1"/>
</dbReference>
<dbReference type="PROSITE" id="PS50930">
    <property type="entry name" value="HTH_LYTTR"/>
    <property type="match status" value="1"/>
</dbReference>
<dbReference type="Proteomes" id="UP000468650">
    <property type="component" value="Unassembled WGS sequence"/>
</dbReference>
<sequence length="231" mass="26524">MAENLRILVVEDERILAETIIGMVEDLGHHVVASASSIAKAEECIYRGGFDLAILDINLKHGDEGIKLGKILYEKQIPFFFLTSYSDKRTLSLAKAVRPGSYVVKPFTEKDLYVAIEMTAENIDDEQSSVVVRKGNTHVRINTDDIEFLKAENIYTEIHTREKVWLKRSSLKDLIDEMEEMRFVQTHRSFAVNIEKVTGWSSHTIHINEKEIPVSRRLWDDIKITLESKFS</sequence>
<dbReference type="SMART" id="SM00850">
    <property type="entry name" value="LytTR"/>
    <property type="match status" value="1"/>
</dbReference>
<dbReference type="AlphaFoldDB" id="A0A6N6RMU8"/>
<dbReference type="InterPro" id="IPR001789">
    <property type="entry name" value="Sig_transdc_resp-reg_receiver"/>
</dbReference>
<keyword evidence="5" id="KW-1185">Reference proteome</keyword>
<evidence type="ECO:0000259" key="3">
    <source>
        <dbReference type="PROSITE" id="PS50930"/>
    </source>
</evidence>
<gene>
    <name evidence="4" type="ORF">F8C67_03740</name>
</gene>
<dbReference type="GO" id="GO:0003677">
    <property type="term" value="F:DNA binding"/>
    <property type="evidence" value="ECO:0007669"/>
    <property type="project" value="InterPro"/>
</dbReference>
<evidence type="ECO:0000256" key="1">
    <source>
        <dbReference type="PROSITE-ProRule" id="PRU00169"/>
    </source>
</evidence>
<dbReference type="InterPro" id="IPR011006">
    <property type="entry name" value="CheY-like_superfamily"/>
</dbReference>
<dbReference type="InterPro" id="IPR046947">
    <property type="entry name" value="LytR-like"/>
</dbReference>
<feature type="domain" description="Response regulatory" evidence="2">
    <location>
        <begin position="6"/>
        <end position="120"/>
    </location>
</feature>
<dbReference type="RefSeq" id="WP_151666449.1">
    <property type="nucleotide sequence ID" value="NZ_WBVO01000001.1"/>
</dbReference>